<reference evidence="1 2" key="1">
    <citation type="submission" date="2013-12" db="EMBL/GenBank/DDBJ databases">
        <title>Draft genome sequence of Caloranaerobacter sp. H53214.</title>
        <authorList>
            <person name="Jiang L.J."/>
            <person name="Shao Z.Z."/>
            <person name="Long M.N."/>
        </authorList>
    </citation>
    <scope>NUCLEOTIDE SEQUENCE [LARGE SCALE GENOMIC DNA]</scope>
    <source>
        <strain evidence="1 2">H53214</strain>
    </source>
</reference>
<dbReference type="RefSeq" id="WP_035164304.1">
    <property type="nucleotide sequence ID" value="NZ_AZTB01000057.1"/>
</dbReference>
<accession>A0A096BF34</accession>
<dbReference type="AlphaFoldDB" id="A0A096BF34"/>
<sequence>MAIQYKKFIILIIIILCIISLSMTIKNYISYQQIKKHEIENVLELGQFSDKISFHIDEIKNEKDKLFIRGWAILRGQDNTNIKHNILLKDKETGKYYSFEASNEKRIDITKHFNDGYNYDNAGFIVKIDNHFNMKKYDIGIQIILGEKKYFVLTDIKL</sequence>
<dbReference type="Proteomes" id="UP000029622">
    <property type="component" value="Unassembled WGS sequence"/>
</dbReference>
<proteinExistence type="predicted"/>
<evidence type="ECO:0000313" key="1">
    <source>
        <dbReference type="EMBL" id="KGG79805.1"/>
    </source>
</evidence>
<evidence type="ECO:0000313" key="2">
    <source>
        <dbReference type="Proteomes" id="UP000029622"/>
    </source>
</evidence>
<dbReference type="EMBL" id="AZTB01000057">
    <property type="protein sequence ID" value="KGG79805.1"/>
    <property type="molecule type" value="Genomic_DNA"/>
</dbReference>
<organism evidence="1 2">
    <name type="scientific">Caloranaerobacter azorensis H53214</name>
    <dbReference type="NCBI Taxonomy" id="1156417"/>
    <lineage>
        <taxon>Bacteria</taxon>
        <taxon>Bacillati</taxon>
        <taxon>Bacillota</taxon>
        <taxon>Tissierellia</taxon>
        <taxon>Tissierellales</taxon>
        <taxon>Thermohalobacteraceae</taxon>
        <taxon>Caloranaerobacter</taxon>
    </lineage>
</organism>
<gene>
    <name evidence="1" type="ORF">Y919_09810</name>
</gene>
<name>A0A096BF34_9FIRM</name>
<protein>
    <submittedName>
        <fullName evidence="1">Uncharacterized protein</fullName>
    </submittedName>
</protein>
<comment type="caution">
    <text evidence="1">The sequence shown here is derived from an EMBL/GenBank/DDBJ whole genome shotgun (WGS) entry which is preliminary data.</text>
</comment>